<organism evidence="1 2">
    <name type="scientific">Tritrichomonas musculus</name>
    <dbReference type="NCBI Taxonomy" id="1915356"/>
    <lineage>
        <taxon>Eukaryota</taxon>
        <taxon>Metamonada</taxon>
        <taxon>Parabasalia</taxon>
        <taxon>Tritrichomonadida</taxon>
        <taxon>Tritrichomonadidae</taxon>
        <taxon>Tritrichomonas</taxon>
    </lineage>
</organism>
<keyword evidence="2" id="KW-1185">Reference proteome</keyword>
<name>A0ABR2GSV7_9EUKA</name>
<protein>
    <submittedName>
        <fullName evidence="1">Uncharacterized protein</fullName>
    </submittedName>
</protein>
<proteinExistence type="predicted"/>
<evidence type="ECO:0000313" key="1">
    <source>
        <dbReference type="EMBL" id="KAK8837029.1"/>
    </source>
</evidence>
<evidence type="ECO:0000313" key="2">
    <source>
        <dbReference type="Proteomes" id="UP001470230"/>
    </source>
</evidence>
<comment type="caution">
    <text evidence="1">The sequence shown here is derived from an EMBL/GenBank/DDBJ whole genome shotgun (WGS) entry which is preliminary data.</text>
</comment>
<sequence>MKINIVYICDATYHVCYKVIIEKEEDYGCFGSVIMEGDVIEMNDMENFVYVSKIENYNTSIKIFGYETKSIPGYYTNYCKFDENKMNSYLLKDKSEFILYRSIVSYDIDQWYIYDQIELYEEEKEKKKLASDVNIQNKCFEILNECITKKPYLIIYGMESLKLLENGRLKVFLIAYDTLKKQNEKYKDIIKKENHKYKETNIVIYDEKSKYFEELINYGGIIGVLNDK</sequence>
<dbReference type="EMBL" id="JAPFFF010000062">
    <property type="protein sequence ID" value="KAK8837029.1"/>
    <property type="molecule type" value="Genomic_DNA"/>
</dbReference>
<reference evidence="1 2" key="1">
    <citation type="submission" date="2024-04" db="EMBL/GenBank/DDBJ databases">
        <title>Tritrichomonas musculus Genome.</title>
        <authorList>
            <person name="Alves-Ferreira E."/>
            <person name="Grigg M."/>
            <person name="Lorenzi H."/>
            <person name="Galac M."/>
        </authorList>
    </citation>
    <scope>NUCLEOTIDE SEQUENCE [LARGE SCALE GENOMIC DNA]</scope>
    <source>
        <strain evidence="1 2">EAF2021</strain>
    </source>
</reference>
<gene>
    <name evidence="1" type="ORF">M9Y10_037074</name>
</gene>
<accession>A0ABR2GSV7</accession>
<dbReference type="Proteomes" id="UP001470230">
    <property type="component" value="Unassembled WGS sequence"/>
</dbReference>